<feature type="domain" description="Ribbon-helix-helix protein CopG" evidence="2">
    <location>
        <begin position="17"/>
        <end position="53"/>
    </location>
</feature>
<evidence type="ECO:0000313" key="4">
    <source>
        <dbReference type="Proteomes" id="UP000007954"/>
    </source>
</evidence>
<dbReference type="CDD" id="cd22231">
    <property type="entry name" value="RHH_NikR_HicB-like"/>
    <property type="match status" value="1"/>
</dbReference>
<feature type="compositionally biased region" description="Basic and acidic residues" evidence="1">
    <location>
        <begin position="84"/>
        <end position="96"/>
    </location>
</feature>
<gene>
    <name evidence="3" type="ordered locus">Hqrw_3394</name>
</gene>
<proteinExistence type="predicted"/>
<dbReference type="HOGENOM" id="CLU_161783_1_0_2"/>
<dbReference type="RefSeq" id="WP_014556596.1">
    <property type="nucleotide sequence ID" value="NC_017459.1"/>
</dbReference>
<dbReference type="InterPro" id="IPR010985">
    <property type="entry name" value="Ribbon_hlx_hlx"/>
</dbReference>
<sequence>MSTDADDTSETERMEKIDVRVPSTVLDAIESEYPRRGYSSRSEAVRDALRNWLNPSPELSEEILADLLESRKQREAGETVSAAEARERLGLDDSDE</sequence>
<dbReference type="AlphaFoldDB" id="G0LM41"/>
<dbReference type="InterPro" id="IPR002145">
    <property type="entry name" value="CopG"/>
</dbReference>
<dbReference type="Proteomes" id="UP000007954">
    <property type="component" value="Chromosome"/>
</dbReference>
<dbReference type="Pfam" id="PF01402">
    <property type="entry name" value="RHH_1"/>
    <property type="match status" value="1"/>
</dbReference>
<dbReference type="SUPFAM" id="SSF47598">
    <property type="entry name" value="Ribbon-helix-helix"/>
    <property type="match status" value="1"/>
</dbReference>
<evidence type="ECO:0000256" key="1">
    <source>
        <dbReference type="SAM" id="MobiDB-lite"/>
    </source>
</evidence>
<organism evidence="3 4">
    <name type="scientific">Haloquadratum walsbyi (strain DSM 16854 / JCM 12705 / C23)</name>
    <dbReference type="NCBI Taxonomy" id="768065"/>
    <lineage>
        <taxon>Archaea</taxon>
        <taxon>Methanobacteriati</taxon>
        <taxon>Methanobacteriota</taxon>
        <taxon>Stenosarchaea group</taxon>
        <taxon>Halobacteria</taxon>
        <taxon>Halobacteriales</taxon>
        <taxon>Haloferacaceae</taxon>
        <taxon>Haloquadratum</taxon>
    </lineage>
</organism>
<dbReference type="GO" id="GO:0006355">
    <property type="term" value="P:regulation of DNA-templated transcription"/>
    <property type="evidence" value="ECO:0007669"/>
    <property type="project" value="InterPro"/>
</dbReference>
<dbReference type="KEGG" id="hwc:Hqrw_3394"/>
<feature type="region of interest" description="Disordered" evidence="1">
    <location>
        <begin position="73"/>
        <end position="96"/>
    </location>
</feature>
<accession>G0LM41</accession>
<reference evidence="3 4" key="1">
    <citation type="journal article" date="2011" name="PLoS ONE">
        <title>Haloquadratum walsbyi: limited diversity in a global pond.</title>
        <authorList>
            <person name="Dyall-Smith M."/>
            <person name="Pfeiffer F."/>
            <person name="Klee K."/>
            <person name="Palm P."/>
            <person name="Gross K."/>
            <person name="Schuster S.C."/>
            <person name="Rampp M."/>
            <person name="Oesterhelt D."/>
        </authorList>
    </citation>
    <scope>NUCLEOTIDE SEQUENCE [LARGE SCALE GENOMIC DNA]</scope>
    <source>
        <strain evidence="4">DSM 16854 / JCM 12705 / C23</strain>
    </source>
</reference>
<dbReference type="Gene3D" id="1.10.1220.10">
    <property type="entry name" value="Met repressor-like"/>
    <property type="match status" value="1"/>
</dbReference>
<dbReference type="EMBL" id="FR746099">
    <property type="protein sequence ID" value="CCC41161.1"/>
    <property type="molecule type" value="Genomic_DNA"/>
</dbReference>
<name>G0LM41_HALWC</name>
<protein>
    <submittedName>
        <fullName evidence="3">CopG domain protein</fullName>
    </submittedName>
</protein>
<evidence type="ECO:0000313" key="3">
    <source>
        <dbReference type="EMBL" id="CCC41161.1"/>
    </source>
</evidence>
<dbReference type="GeneID" id="12448206"/>
<evidence type="ECO:0000259" key="2">
    <source>
        <dbReference type="Pfam" id="PF01402"/>
    </source>
</evidence>
<dbReference type="InterPro" id="IPR013321">
    <property type="entry name" value="Arc_rbn_hlx_hlx"/>
</dbReference>
<dbReference type="OrthoDB" id="25654at2157"/>